<dbReference type="Proteomes" id="UP000265703">
    <property type="component" value="Unassembled WGS sequence"/>
</dbReference>
<dbReference type="AlphaFoldDB" id="A0A397TF33"/>
<evidence type="ECO:0000313" key="3">
    <source>
        <dbReference type="Proteomes" id="UP000265703"/>
    </source>
</evidence>
<reference evidence="2 3" key="1">
    <citation type="submission" date="2018-06" db="EMBL/GenBank/DDBJ databases">
        <title>Comparative genomics reveals the genomic features of Rhizophagus irregularis, R. cerebriforme, R. diaphanum and Gigaspora rosea, and their symbiotic lifestyle signature.</title>
        <authorList>
            <person name="Morin E."/>
            <person name="San Clemente H."/>
            <person name="Chen E.C.H."/>
            <person name="De La Providencia I."/>
            <person name="Hainaut M."/>
            <person name="Kuo A."/>
            <person name="Kohler A."/>
            <person name="Murat C."/>
            <person name="Tang N."/>
            <person name="Roy S."/>
            <person name="Loubradou J."/>
            <person name="Henrissat B."/>
            <person name="Grigoriev I.V."/>
            <person name="Corradi N."/>
            <person name="Roux C."/>
            <person name="Martin F.M."/>
        </authorList>
    </citation>
    <scope>NUCLEOTIDE SEQUENCE [LARGE SCALE GENOMIC DNA]</scope>
    <source>
        <strain evidence="2 3">DAOM 227022</strain>
    </source>
</reference>
<keyword evidence="3" id="KW-1185">Reference proteome</keyword>
<evidence type="ECO:0000313" key="2">
    <source>
        <dbReference type="EMBL" id="RIA95075.1"/>
    </source>
</evidence>
<protein>
    <recommendedName>
        <fullName evidence="4">F-box domain-containing protein</fullName>
    </recommendedName>
</protein>
<proteinExistence type="predicted"/>
<dbReference type="OrthoDB" id="2329226at2759"/>
<name>A0A397TF33_9GLOM</name>
<feature type="coiled-coil region" evidence="1">
    <location>
        <begin position="164"/>
        <end position="191"/>
    </location>
</feature>
<organism evidence="2 3">
    <name type="scientific">Glomus cerebriforme</name>
    <dbReference type="NCBI Taxonomy" id="658196"/>
    <lineage>
        <taxon>Eukaryota</taxon>
        <taxon>Fungi</taxon>
        <taxon>Fungi incertae sedis</taxon>
        <taxon>Mucoromycota</taxon>
        <taxon>Glomeromycotina</taxon>
        <taxon>Glomeromycetes</taxon>
        <taxon>Glomerales</taxon>
        <taxon>Glomeraceae</taxon>
        <taxon>Glomus</taxon>
    </lineage>
</organism>
<accession>A0A397TF33</accession>
<dbReference type="EMBL" id="QKYT01000068">
    <property type="protein sequence ID" value="RIA95075.1"/>
    <property type="molecule type" value="Genomic_DNA"/>
</dbReference>
<gene>
    <name evidence="2" type="ORF">C1645_817195</name>
</gene>
<evidence type="ECO:0000256" key="1">
    <source>
        <dbReference type="SAM" id="Coils"/>
    </source>
</evidence>
<sequence length="446" mass="52985">MLSINVVQLQDDKKTFHSCLSVNKTWCETIIPILWKNPWKYLKRGKEKSLLNVIISHLSDEIKNNLKNQGIKYLVKKPLFNYISFCRYLNLFKVKKLINAMDKEFERIIIKNDIFNIFINEDTKFTHLYIPYQIHLIPGIKRCFSEIEFLSCNTSINNNVLVGLIEVCNSIKELELIIEQYNNNYEIIRLIKTQKKLFNISFLTKYSYDTNESFCKILENSLIKHANTIQYFKTTKQPITKILSSFINLKVLELDCEIDLKWNCLENLSLPFLQILRASFVPVKALTSLIENTNGYLIEIKIDHILHDEINNKRIIQAIYQNCPYLKYLELLIKNNNILEFENLLINCQYLIGLFFIINNNFDLDKLFKILTESSPTSLFKFKFYIDIIPKLDSVKLFFDNWKGRHPMLLQFSKVVNFEYLMEKYKAEGIIKKYDNYLHGKDFEWI</sequence>
<evidence type="ECO:0008006" key="4">
    <source>
        <dbReference type="Google" id="ProtNLM"/>
    </source>
</evidence>
<keyword evidence="1" id="KW-0175">Coiled coil</keyword>
<comment type="caution">
    <text evidence="2">The sequence shown here is derived from an EMBL/GenBank/DDBJ whole genome shotgun (WGS) entry which is preliminary data.</text>
</comment>